<keyword evidence="3" id="KW-1185">Reference proteome</keyword>
<evidence type="ECO:0000313" key="2">
    <source>
        <dbReference type="EMBL" id="GMH31741.1"/>
    </source>
</evidence>
<evidence type="ECO:0000313" key="3">
    <source>
        <dbReference type="Proteomes" id="UP001279734"/>
    </source>
</evidence>
<name>A0AAD3Y920_NEPGR</name>
<comment type="caution">
    <text evidence="2">The sequence shown here is derived from an EMBL/GenBank/DDBJ whole genome shotgun (WGS) entry which is preliminary data.</text>
</comment>
<evidence type="ECO:0000256" key="1">
    <source>
        <dbReference type="SAM" id="MobiDB-lite"/>
    </source>
</evidence>
<accession>A0AAD3Y920</accession>
<dbReference type="Proteomes" id="UP001279734">
    <property type="component" value="Unassembled WGS sequence"/>
</dbReference>
<organism evidence="2 3">
    <name type="scientific">Nepenthes gracilis</name>
    <name type="common">Slender pitcher plant</name>
    <dbReference type="NCBI Taxonomy" id="150966"/>
    <lineage>
        <taxon>Eukaryota</taxon>
        <taxon>Viridiplantae</taxon>
        <taxon>Streptophyta</taxon>
        <taxon>Embryophyta</taxon>
        <taxon>Tracheophyta</taxon>
        <taxon>Spermatophyta</taxon>
        <taxon>Magnoliopsida</taxon>
        <taxon>eudicotyledons</taxon>
        <taxon>Gunneridae</taxon>
        <taxon>Pentapetalae</taxon>
        <taxon>Caryophyllales</taxon>
        <taxon>Nepenthaceae</taxon>
        <taxon>Nepenthes</taxon>
    </lineage>
</organism>
<dbReference type="EMBL" id="BSYO01000040">
    <property type="protein sequence ID" value="GMH31741.1"/>
    <property type="molecule type" value="Genomic_DNA"/>
</dbReference>
<sequence length="81" mass="9056">MPAAVYPTLWREKPADQSGFMKCPRESASLVPKPRKKGNGQVIGQPRNSHQIPTPNLHLIEAMRAYHGLKVMSPAETNQEH</sequence>
<protein>
    <submittedName>
        <fullName evidence="2">Uncharacterized protein</fullName>
    </submittedName>
</protein>
<reference evidence="2" key="1">
    <citation type="submission" date="2023-05" db="EMBL/GenBank/DDBJ databases">
        <title>Nepenthes gracilis genome sequencing.</title>
        <authorList>
            <person name="Fukushima K."/>
        </authorList>
    </citation>
    <scope>NUCLEOTIDE SEQUENCE</scope>
    <source>
        <strain evidence="2">SING2019-196</strain>
    </source>
</reference>
<feature type="region of interest" description="Disordered" evidence="1">
    <location>
        <begin position="17"/>
        <end position="53"/>
    </location>
</feature>
<dbReference type="AlphaFoldDB" id="A0AAD3Y920"/>
<proteinExistence type="predicted"/>
<gene>
    <name evidence="2" type="ORF">Nepgr_033585</name>
</gene>